<dbReference type="AlphaFoldDB" id="A0A2R5G1S7"/>
<dbReference type="Proteomes" id="UP000245124">
    <property type="component" value="Unassembled WGS sequence"/>
</dbReference>
<reference evidence="1 2" key="1">
    <citation type="submission" date="2017-06" db="EMBL/GenBank/DDBJ databases">
        <title>Genome sequencing of cyanobaciteial culture collection at National Institute for Environmental Studies (NIES).</title>
        <authorList>
            <person name="Hirose Y."/>
            <person name="Shimura Y."/>
            <person name="Fujisawa T."/>
            <person name="Nakamura Y."/>
            <person name="Kawachi M."/>
        </authorList>
    </citation>
    <scope>NUCLEOTIDE SEQUENCE [LARGE SCALE GENOMIC DNA]</scope>
    <source>
        <strain evidence="1 2">NIES-4072</strain>
    </source>
</reference>
<name>A0A2R5G1S7_NOSCO</name>
<dbReference type="RefSeq" id="WP_146195864.1">
    <property type="nucleotide sequence ID" value="NZ_BDUD01000001.1"/>
</dbReference>
<keyword evidence="2" id="KW-1185">Reference proteome</keyword>
<protein>
    <submittedName>
        <fullName evidence="1">Uncharacterized protein</fullName>
    </submittedName>
</protein>
<comment type="caution">
    <text evidence="1">The sequence shown here is derived from an EMBL/GenBank/DDBJ whole genome shotgun (WGS) entry which is preliminary data.</text>
</comment>
<evidence type="ECO:0000313" key="2">
    <source>
        <dbReference type="Proteomes" id="UP000245124"/>
    </source>
</evidence>
<organism evidence="1 2">
    <name type="scientific">Nostoc commune NIES-4072</name>
    <dbReference type="NCBI Taxonomy" id="2005467"/>
    <lineage>
        <taxon>Bacteria</taxon>
        <taxon>Bacillati</taxon>
        <taxon>Cyanobacteriota</taxon>
        <taxon>Cyanophyceae</taxon>
        <taxon>Nostocales</taxon>
        <taxon>Nostocaceae</taxon>
        <taxon>Nostoc</taxon>
    </lineage>
</organism>
<evidence type="ECO:0000313" key="1">
    <source>
        <dbReference type="EMBL" id="GBG21824.1"/>
    </source>
</evidence>
<gene>
    <name evidence="1" type="ORF">NIES4072_55130</name>
</gene>
<dbReference type="EMBL" id="BDUD01000001">
    <property type="protein sequence ID" value="GBG21824.1"/>
    <property type="molecule type" value="Genomic_DNA"/>
</dbReference>
<accession>A0A2R5G1S7</accession>
<proteinExistence type="predicted"/>
<sequence length="59" mass="6568">MQAFSLLTLSVLIFPFSAVASSQQLRRSFALPINTFPVECPYYIAQILDAEFLADAIDL</sequence>